<dbReference type="InterPro" id="IPR032819">
    <property type="entry name" value="TruB_C"/>
</dbReference>
<comment type="catalytic activity">
    <reaction evidence="1">
        <text>uridine(55) in tRNA = pseudouridine(55) in tRNA</text>
        <dbReference type="Rhea" id="RHEA:42532"/>
        <dbReference type="Rhea" id="RHEA-COMP:10101"/>
        <dbReference type="Rhea" id="RHEA-COMP:10102"/>
        <dbReference type="ChEBI" id="CHEBI:65314"/>
        <dbReference type="ChEBI" id="CHEBI:65315"/>
        <dbReference type="EC" id="5.4.99.25"/>
    </reaction>
</comment>
<feature type="non-terminal residue" evidence="8">
    <location>
        <position position="218"/>
    </location>
</feature>
<evidence type="ECO:0000256" key="2">
    <source>
        <dbReference type="ARBA" id="ARBA00005642"/>
    </source>
</evidence>
<dbReference type="GO" id="GO:0160148">
    <property type="term" value="F:tRNA pseudouridine(55) synthase activity"/>
    <property type="evidence" value="ECO:0007669"/>
    <property type="project" value="UniProtKB-EC"/>
</dbReference>
<comment type="caution">
    <text evidence="8">The sequence shown here is derived from an EMBL/GenBank/DDBJ whole genome shotgun (WGS) entry which is preliminary data.</text>
</comment>
<dbReference type="Pfam" id="PF16198">
    <property type="entry name" value="TruB_C_2"/>
    <property type="match status" value="1"/>
</dbReference>
<reference evidence="8 9" key="1">
    <citation type="journal article" date="2016" name="Nat. Commun.">
        <title>Thousands of microbial genomes shed light on interconnected biogeochemical processes in an aquifer system.</title>
        <authorList>
            <person name="Anantharaman K."/>
            <person name="Brown C.T."/>
            <person name="Hug L.A."/>
            <person name="Sharon I."/>
            <person name="Castelle C.J."/>
            <person name="Probst A.J."/>
            <person name="Thomas B.C."/>
            <person name="Singh A."/>
            <person name="Wilkins M.J."/>
            <person name="Karaoz U."/>
            <person name="Brodie E.L."/>
            <person name="Williams K.H."/>
            <person name="Hubbard S.S."/>
            <person name="Banfield J.F."/>
        </authorList>
    </citation>
    <scope>NUCLEOTIDE SEQUENCE [LARGE SCALE GENOMIC DNA]</scope>
</reference>
<dbReference type="GO" id="GO:1990481">
    <property type="term" value="P:mRNA pseudouridine synthesis"/>
    <property type="evidence" value="ECO:0007669"/>
    <property type="project" value="TreeGrafter"/>
</dbReference>
<feature type="domain" description="Pseudouridine synthase II N-terminal" evidence="6">
    <location>
        <begin position="24"/>
        <end position="180"/>
    </location>
</feature>
<dbReference type="Proteomes" id="UP000176938">
    <property type="component" value="Unassembled WGS sequence"/>
</dbReference>
<evidence type="ECO:0000313" key="9">
    <source>
        <dbReference type="Proteomes" id="UP000176938"/>
    </source>
</evidence>
<dbReference type="GO" id="GO:0003723">
    <property type="term" value="F:RNA binding"/>
    <property type="evidence" value="ECO:0007669"/>
    <property type="project" value="InterPro"/>
</dbReference>
<evidence type="ECO:0000256" key="4">
    <source>
        <dbReference type="ARBA" id="ARBA00022694"/>
    </source>
</evidence>
<name>A0A1F4RDD4_UNCSA</name>
<evidence type="ECO:0000256" key="1">
    <source>
        <dbReference type="ARBA" id="ARBA00000385"/>
    </source>
</evidence>
<protein>
    <recommendedName>
        <fullName evidence="3">tRNA pseudouridine(55) synthase</fullName>
        <ecNumber evidence="3">5.4.99.25</ecNumber>
    </recommendedName>
</protein>
<dbReference type="PANTHER" id="PTHR13767:SF2">
    <property type="entry name" value="PSEUDOURIDYLATE SYNTHASE TRUB1"/>
    <property type="match status" value="1"/>
</dbReference>
<dbReference type="CDD" id="cd02573">
    <property type="entry name" value="PseudoU_synth_EcTruB"/>
    <property type="match status" value="1"/>
</dbReference>
<evidence type="ECO:0000313" key="8">
    <source>
        <dbReference type="EMBL" id="OGC06168.1"/>
    </source>
</evidence>
<dbReference type="InterPro" id="IPR002501">
    <property type="entry name" value="PsdUridine_synth_N"/>
</dbReference>
<dbReference type="HAMAP" id="MF_01080">
    <property type="entry name" value="TruB_bact"/>
    <property type="match status" value="1"/>
</dbReference>
<proteinExistence type="inferred from homology"/>
<organism evidence="8 9">
    <name type="scientific">candidate division WOR-1 bacterium RIFCSPLOWO2_02_FULL_46_20</name>
    <dbReference type="NCBI Taxonomy" id="1802567"/>
    <lineage>
        <taxon>Bacteria</taxon>
        <taxon>Bacillati</taxon>
        <taxon>Saganbacteria</taxon>
    </lineage>
</organism>
<dbReference type="Gene3D" id="3.30.2350.10">
    <property type="entry name" value="Pseudouridine synthase"/>
    <property type="match status" value="1"/>
</dbReference>
<dbReference type="AlphaFoldDB" id="A0A1F4RDD4"/>
<dbReference type="EC" id="5.4.99.25" evidence="3"/>
<dbReference type="Pfam" id="PF01509">
    <property type="entry name" value="TruB_N"/>
    <property type="match status" value="1"/>
</dbReference>
<dbReference type="GO" id="GO:0006400">
    <property type="term" value="P:tRNA modification"/>
    <property type="evidence" value="ECO:0007669"/>
    <property type="project" value="TreeGrafter"/>
</dbReference>
<keyword evidence="5" id="KW-0413">Isomerase</keyword>
<comment type="similarity">
    <text evidence="2">Belongs to the pseudouridine synthase TruB family. Type 1 subfamily.</text>
</comment>
<feature type="domain" description="tRNA pseudouridylate synthase B C-terminal" evidence="7">
    <location>
        <begin position="181"/>
        <end position="217"/>
    </location>
</feature>
<dbReference type="PANTHER" id="PTHR13767">
    <property type="entry name" value="TRNA-PSEUDOURIDINE SYNTHASE"/>
    <property type="match status" value="1"/>
</dbReference>
<evidence type="ECO:0000259" key="7">
    <source>
        <dbReference type="Pfam" id="PF16198"/>
    </source>
</evidence>
<evidence type="ECO:0000256" key="5">
    <source>
        <dbReference type="ARBA" id="ARBA00023235"/>
    </source>
</evidence>
<evidence type="ECO:0000256" key="3">
    <source>
        <dbReference type="ARBA" id="ARBA00012787"/>
    </source>
</evidence>
<evidence type="ECO:0000259" key="6">
    <source>
        <dbReference type="Pfam" id="PF01509"/>
    </source>
</evidence>
<accession>A0A1F4RDD4</accession>
<dbReference type="NCBIfam" id="TIGR00431">
    <property type="entry name" value="TruB"/>
    <property type="match status" value="1"/>
</dbReference>
<sequence length="218" mass="24171">MNGIIIVNKPQDWTSFDVVAKIRSLSATRKVGHSGTLDPMATGVLPVFLGSATKSVQYFMDGDKGYMAEITLGVKTETGDATGKHLTPALRATPLHEMERGIERVRKILDKYVGEIEQVPPMYSAVKINGQRLYKLARQGKTVERKSRRITIHSIKLINYEEGDNPKITIEVLCSKGTYIRQLAVDIGDDLGCGAHLSKLVRTYAQPFHITQAINMET</sequence>
<dbReference type="InterPro" id="IPR014780">
    <property type="entry name" value="tRNA_psdUridine_synth_TruB"/>
</dbReference>
<keyword evidence="4" id="KW-0819">tRNA processing</keyword>
<gene>
    <name evidence="8" type="ORF">A3H38_04040</name>
</gene>
<dbReference type="SUPFAM" id="SSF55120">
    <property type="entry name" value="Pseudouridine synthase"/>
    <property type="match status" value="1"/>
</dbReference>
<dbReference type="EMBL" id="METP01000025">
    <property type="protein sequence ID" value="OGC06168.1"/>
    <property type="molecule type" value="Genomic_DNA"/>
</dbReference>
<dbReference type="InterPro" id="IPR020103">
    <property type="entry name" value="PsdUridine_synth_cat_dom_sf"/>
</dbReference>